<dbReference type="FunFam" id="3.10.250.10:FF:000031">
    <property type="entry name" value="RIKEN cDNA 5830411N06, isoform CRA_a"/>
    <property type="match status" value="2"/>
</dbReference>
<feature type="disulfide bond" evidence="9">
    <location>
        <begin position="409"/>
        <end position="419"/>
    </location>
</feature>
<evidence type="ECO:0000256" key="1">
    <source>
        <dbReference type="ARBA" id="ARBA00004167"/>
    </source>
</evidence>
<reference evidence="13" key="9">
    <citation type="journal article" date="2005" name="Science">
        <title>Antisense Transcription in the Mammalian Transcriptome.</title>
        <authorList>
            <consortium name="RIKEN Genome Exploration Research Group and Genome Science Group (Genome Network Project Core Group) and the FANTOM Consortium"/>
        </authorList>
    </citation>
    <scope>NUCLEOTIDE SEQUENCE</scope>
    <source>
        <strain evidence="13">C57BL/6J</strain>
        <tissue evidence="13">Thymus</tissue>
    </source>
</reference>
<dbReference type="AlphaFoldDB" id="Q8C9T4"/>
<comment type="subcellular location">
    <subcellularLocation>
        <location evidence="1">Membrane</location>
        <topology evidence="1">Single-pass membrane protein</topology>
    </subcellularLocation>
</comment>
<feature type="signal peptide" evidence="10">
    <location>
        <begin position="1"/>
        <end position="24"/>
    </location>
</feature>
<reference evidence="13" key="2">
    <citation type="journal article" date="2000" name="Genome Res.">
        <title>Normalization and subtraction of cap-trapper-selected cDNAs to prepare full-length cDNA libraries for rapid discovery of new genes.</title>
        <authorList>
            <person name="Carninci P."/>
            <person name="Shibata Y."/>
            <person name="Hayatsu N."/>
            <person name="Sugahara Y."/>
            <person name="Shibata K."/>
            <person name="Itoh M."/>
            <person name="Konno H."/>
            <person name="Okazaki Y."/>
            <person name="Muramatsu M."/>
            <person name="Hayashizaki Y."/>
        </authorList>
    </citation>
    <scope>NUCLEOTIDE SEQUENCE</scope>
    <source>
        <strain evidence="13">C57BL/6J</strain>
        <tissue evidence="13">Thymus</tissue>
    </source>
</reference>
<evidence type="ECO:0000256" key="10">
    <source>
        <dbReference type="SAM" id="SignalP"/>
    </source>
</evidence>
<dbReference type="InterPro" id="IPR036772">
    <property type="entry name" value="SRCR-like_dom_sf"/>
</dbReference>
<dbReference type="EMBL" id="AK040624">
    <property type="protein sequence ID" value="BAC30650.1"/>
    <property type="molecule type" value="mRNA"/>
</dbReference>
<dbReference type="GeneID" id="244234"/>
<keyword evidence="8" id="KW-0325">Glycoprotein</keyword>
<dbReference type="PRINTS" id="PR00258">
    <property type="entry name" value="SPERACTRCPTR"/>
</dbReference>
<evidence type="ECO:0000256" key="6">
    <source>
        <dbReference type="ARBA" id="ARBA00023136"/>
    </source>
</evidence>
<feature type="chain" id="PRO_5014312011" description="SRCR domain-containing protein" evidence="10">
    <location>
        <begin position="25"/>
        <end position="446"/>
    </location>
</feature>
<keyword evidence="4" id="KW-0677">Repeat</keyword>
<dbReference type="InterPro" id="IPR001190">
    <property type="entry name" value="SRCR"/>
</dbReference>
<reference evidence="13" key="3">
    <citation type="journal article" date="2000" name="Genome Res.">
        <title>RIKEN integrated sequence analysis (RISA) system--384-format sequencing pipeline with 384 multicapillary sequencer.</title>
        <authorList>
            <person name="Shibata K."/>
            <person name="Itoh M."/>
            <person name="Aizawa K."/>
            <person name="Nagaoka S."/>
            <person name="Sasaki N."/>
            <person name="Carninci P."/>
            <person name="Konno H."/>
            <person name="Akiyama J."/>
            <person name="Nishi K."/>
            <person name="Kitsunai T."/>
            <person name="Tashiro H."/>
            <person name="Itoh M."/>
            <person name="Sumi N."/>
            <person name="Ishii Y."/>
            <person name="Nakamura S."/>
            <person name="Hazama M."/>
            <person name="Nishine T."/>
            <person name="Harada A."/>
            <person name="Yamamoto R."/>
            <person name="Matsumoto H."/>
            <person name="Sakaguchi S."/>
            <person name="Ikegami T."/>
            <person name="Kashiwagi K."/>
            <person name="Fujiwake S."/>
            <person name="Inoue K."/>
            <person name="Togawa Y."/>
            <person name="Izawa M."/>
            <person name="Ohara E."/>
            <person name="Watahiki M."/>
            <person name="Yoneda Y."/>
            <person name="Ishikawa T."/>
            <person name="Ozawa K."/>
            <person name="Tanaka T."/>
            <person name="Matsuura S."/>
            <person name="Kawai J."/>
            <person name="Okazaki Y."/>
            <person name="Muramatsu M."/>
            <person name="Inoue Y."/>
            <person name="Kira A."/>
            <person name="Hayashizaki Y."/>
        </authorList>
    </citation>
    <scope>NUCLEOTIDE SEQUENCE</scope>
    <source>
        <strain evidence="13">C57BL/6J</strain>
        <tissue evidence="13">Thymus</tissue>
    </source>
</reference>
<dbReference type="Gene3D" id="3.10.250.10">
    <property type="entry name" value="SRCR-like domain"/>
    <property type="match status" value="4"/>
</dbReference>
<dbReference type="PROSITE" id="PS50287">
    <property type="entry name" value="SRCR_2"/>
    <property type="match status" value="4"/>
</dbReference>
<gene>
    <name evidence="14" type="primary">Scart2</name>
    <name evidence="12" type="synonym">5830411N06Rik</name>
</gene>
<protein>
    <recommendedName>
        <fullName evidence="11">SRCR domain-containing protein</fullName>
    </recommendedName>
</protein>
<evidence type="ECO:0000256" key="3">
    <source>
        <dbReference type="ARBA" id="ARBA00022729"/>
    </source>
</evidence>
<dbReference type="Pfam" id="PF00530">
    <property type="entry name" value="SRCR"/>
    <property type="match status" value="4"/>
</dbReference>
<evidence type="ECO:0000313" key="13">
    <source>
        <dbReference type="EMBL" id="BAC30650.1"/>
    </source>
</evidence>
<keyword evidence="3 10" id="KW-0732">Signal</keyword>
<dbReference type="DNASU" id="244234"/>
<evidence type="ECO:0000256" key="4">
    <source>
        <dbReference type="ARBA" id="ARBA00022737"/>
    </source>
</evidence>
<comment type="caution">
    <text evidence="9">Lacks conserved residue(s) required for the propagation of feature annotation.</text>
</comment>
<reference evidence="13" key="8">
    <citation type="journal article" date="2005" name="Science">
        <title>The Transcriptional Landscape of the Mammalian Genome.</title>
        <authorList>
            <consortium name="The FANTOM Consortium"/>
            <consortium name="Riken Genome Exploration Research Group and Genome Science Group (Genome Network Project Core Group)"/>
        </authorList>
    </citation>
    <scope>NUCLEOTIDE SEQUENCE</scope>
    <source>
        <strain evidence="13">C57BL/6J</strain>
        <tissue evidence="13">Thymus</tissue>
    </source>
</reference>
<dbReference type="EMBL" id="BC139294">
    <property type="protein sequence ID" value="AAI39295.1"/>
    <property type="molecule type" value="mRNA"/>
</dbReference>
<reference evidence="12" key="7">
    <citation type="journal article" date="2004" name="Genome Res.">
        <title>The status, quality, and expansion of the NIH full-length cDNA project: the Mammalian Gene Collection (MGC).</title>
        <authorList>
            <consortium name="The MGC Project Team"/>
            <person name="Gerhard D.S."/>
            <person name="Wagner L."/>
            <person name="Feingold E.A."/>
            <person name="Shenmen C.M."/>
            <person name="Grouse L.H."/>
            <person name="Schuler G."/>
            <person name="Klein S.L."/>
            <person name="Old S."/>
            <person name="Rasooly R."/>
            <person name="Good P."/>
            <person name="Guyer M."/>
            <person name="Peck A.M."/>
            <person name="Derge J.G."/>
            <person name="Lipman D."/>
            <person name="Collins F.S."/>
            <person name="Jang W."/>
            <person name="Sherry S."/>
            <person name="Feolo M."/>
            <person name="Misquitta L."/>
            <person name="Lee E."/>
            <person name="Rotmistrovsky K."/>
            <person name="Greenhut S.F."/>
            <person name="Schaefer C.F."/>
            <person name="Buetow K."/>
            <person name="Bonner T.I."/>
            <person name="Haussler D."/>
            <person name="Kent J."/>
            <person name="Kiekhaus M."/>
            <person name="Furey T."/>
            <person name="Brent M."/>
            <person name="Prange C."/>
            <person name="Schreiber K."/>
            <person name="Shapiro N."/>
            <person name="Bhat N.K."/>
            <person name="Hopkins R.F."/>
            <person name="Hsie F."/>
            <person name="Driscoll T."/>
            <person name="Soares M.B."/>
            <person name="Casavant T.L."/>
            <person name="Scheetz T.E."/>
            <person name="Brown-stein M.J."/>
            <person name="Usdin T.B."/>
            <person name="Toshiyuki S."/>
            <person name="Carninci P."/>
            <person name="Piao Y."/>
            <person name="Dudekula D.B."/>
            <person name="Ko M.S."/>
            <person name="Kawakami K."/>
            <person name="Suzuki Y."/>
            <person name="Sugano S."/>
            <person name="Gruber C.E."/>
            <person name="Smith M.R."/>
            <person name="Simmons B."/>
            <person name="Moore T."/>
            <person name="Waterman R."/>
            <person name="Johnson S.L."/>
            <person name="Ruan Y."/>
            <person name="Wei C.L."/>
            <person name="Mathavan S."/>
            <person name="Gunaratne P.H."/>
            <person name="Wu J."/>
            <person name="Garcia A.M."/>
            <person name="Hulyk S.W."/>
            <person name="Fuh E."/>
            <person name="Yuan Y."/>
            <person name="Sneed A."/>
            <person name="Kowis C."/>
            <person name="Hodgson A."/>
            <person name="Muzny D.M."/>
            <person name="McPherson J."/>
            <person name="Gibbs R.A."/>
            <person name="Fahey J."/>
            <person name="Helton E."/>
            <person name="Ketteman M."/>
            <person name="Madan A."/>
            <person name="Rodrigues S."/>
            <person name="Sanchez A."/>
            <person name="Whiting M."/>
            <person name="Madari A."/>
            <person name="Young A.C."/>
            <person name="Wetherby K.D."/>
            <person name="Granite S.J."/>
            <person name="Kwong P.N."/>
            <person name="Brinkley C.P."/>
            <person name="Pearson R.L."/>
            <person name="Bouffard G.G."/>
            <person name="Blakesly R.W."/>
            <person name="Green E.D."/>
            <person name="Dickson M.C."/>
            <person name="Rodriguez A.C."/>
            <person name="Grimwood J."/>
            <person name="Schmutz J."/>
            <person name="Myers R.M."/>
            <person name="Butterfield Y.S."/>
            <person name="Griffith M."/>
            <person name="Griffith O.L."/>
            <person name="Krzywinski M.I."/>
            <person name="Liao N."/>
            <person name="Morin R."/>
            <person name="Morrin R."/>
            <person name="Palmquist D."/>
            <person name="Petrescu A.S."/>
            <person name="Skalska U."/>
            <person name="Smailus D.E."/>
            <person name="Stott J.M."/>
            <person name="Schnerch A."/>
            <person name="Schein J.E."/>
            <person name="Jones S.J."/>
            <person name="Holt R.A."/>
            <person name="Baross A."/>
            <person name="Marra M.A."/>
            <person name="Clifton S."/>
            <person name="Makowski K.A."/>
            <person name="Bosak S."/>
            <person name="Malek J."/>
        </authorList>
    </citation>
    <scope>NUCLEOTIDE SEQUENCE [LARGE SCALE MRNA]</scope>
    <source>
        <tissue evidence="12">Brain</tissue>
    </source>
</reference>
<dbReference type="PANTHER" id="PTHR19331:SF458">
    <property type="entry name" value="SCAVENGER RECEPTOR CYSTEINE-RICH DOMAIN-CONTAINING PROTEIN SCART1"/>
    <property type="match status" value="1"/>
</dbReference>
<reference evidence="13" key="6">
    <citation type="journal article" date="2002" name="Nature">
        <title>Analysis of the mouse transcriptome based on functional annotation of 60,770 full-length cDNAs.</title>
        <authorList>
            <consortium name="The FANTOM Consortium and the RIKEN Genome Exploration Research Group Phase I and II Team"/>
        </authorList>
    </citation>
    <scope>NUCLEOTIDE SEQUENCE</scope>
    <source>
        <strain evidence="13">C57BL/6J</strain>
        <tissue evidence="13">Thymus</tissue>
    </source>
</reference>
<dbReference type="MGI" id="MGI:2443685">
    <property type="gene designation" value="Scart2"/>
</dbReference>
<evidence type="ECO:0000256" key="8">
    <source>
        <dbReference type="ARBA" id="ARBA00023180"/>
    </source>
</evidence>
<dbReference type="UCSC" id="uc009khl.1">
    <property type="organism name" value="mouse"/>
</dbReference>
<feature type="domain" description="SRCR" evidence="11">
    <location>
        <begin position="340"/>
        <end position="440"/>
    </location>
</feature>
<dbReference type="OrthoDB" id="536948at2759"/>
<keyword evidence="2" id="KW-0812">Transmembrane</keyword>
<evidence type="ECO:0000256" key="5">
    <source>
        <dbReference type="ARBA" id="ARBA00022989"/>
    </source>
</evidence>
<name>Q8C9T4_MOUSE</name>
<feature type="disulfide bond" evidence="9">
    <location>
        <begin position="307"/>
        <end position="317"/>
    </location>
</feature>
<feature type="domain" description="SRCR" evidence="11">
    <location>
        <begin position="29"/>
        <end position="130"/>
    </location>
</feature>
<feature type="disulfide bond" evidence="9">
    <location>
        <begin position="365"/>
        <end position="429"/>
    </location>
</feature>
<feature type="disulfide bond" evidence="9">
    <location>
        <begin position="98"/>
        <end position="108"/>
    </location>
</feature>
<dbReference type="PANTHER" id="PTHR19331">
    <property type="entry name" value="SCAVENGER RECEPTOR DOMAIN-CONTAINING"/>
    <property type="match status" value="1"/>
</dbReference>
<dbReference type="FunFam" id="3.10.250.10:FF:000016">
    <property type="entry name" value="Scavenger receptor cysteine-rich protein type 12"/>
    <property type="match status" value="1"/>
</dbReference>
<dbReference type="SMR" id="Q8C9T4"/>
<dbReference type="AGR" id="MGI:2443685"/>
<accession>Q8C9T4</accession>
<evidence type="ECO:0000313" key="12">
    <source>
        <dbReference type="EMBL" id="AAI39295.1"/>
    </source>
</evidence>
<reference evidence="13" key="4">
    <citation type="journal article" date="2001" name="Nature">
        <title>Functional annotation of a full-length mouse cDNA collection.</title>
        <authorList>
            <consortium name="The RIKEN Genome Exploration Research Group Phase II Team and the FANTOM Consortium"/>
        </authorList>
    </citation>
    <scope>NUCLEOTIDE SEQUENCE</scope>
    <source>
        <strain evidence="13">C57BL/6J</strain>
        <tissue evidence="13">Thymus</tissue>
    </source>
</reference>
<dbReference type="CTD" id="244234"/>
<dbReference type="HOGENOM" id="CLU_002555_11_2_1"/>
<evidence type="ECO:0000259" key="11">
    <source>
        <dbReference type="PROSITE" id="PS50287"/>
    </source>
</evidence>
<dbReference type="SUPFAM" id="SSF56487">
    <property type="entry name" value="SRCR-like"/>
    <property type="match status" value="4"/>
</dbReference>
<keyword evidence="6" id="KW-0472">Membrane</keyword>
<feature type="disulfide bond" evidence="9">
    <location>
        <begin position="378"/>
        <end position="439"/>
    </location>
</feature>
<dbReference type="GO" id="GO:0016020">
    <property type="term" value="C:membrane"/>
    <property type="evidence" value="ECO:0007669"/>
    <property type="project" value="UniProtKB-SubCell"/>
</dbReference>
<dbReference type="BioGRID-ORCS" id="244234">
    <property type="hits" value="1 hit in 76 CRISPR screens"/>
</dbReference>
<feature type="disulfide bond" evidence="9">
    <location>
        <begin position="202"/>
        <end position="212"/>
    </location>
</feature>
<evidence type="ECO:0000256" key="9">
    <source>
        <dbReference type="PROSITE-ProRule" id="PRU00196"/>
    </source>
</evidence>
<proteinExistence type="evidence at transcript level"/>
<reference evidence="13" key="5">
    <citation type="submission" date="2001-07" db="EMBL/GenBank/DDBJ databases">
        <authorList>
            <person name="Adachi J."/>
            <person name="Aizawa K."/>
            <person name="Akimura T."/>
            <person name="Arakawa T."/>
            <person name="Bono H."/>
            <person name="Carninci P."/>
            <person name="Fukuda S."/>
            <person name="Furuno M."/>
            <person name="Hanagaki T."/>
            <person name="Hara A."/>
            <person name="Hashizume W."/>
            <person name="Hayashida K."/>
            <person name="Hayatsu N."/>
            <person name="Hiramoto K."/>
            <person name="Hiraoka T."/>
            <person name="Hirozane T."/>
            <person name="Hori F."/>
            <person name="Imotani K."/>
            <person name="Ishii Y."/>
            <person name="Itoh M."/>
            <person name="Kagawa I."/>
            <person name="Kasukawa T."/>
            <person name="Katoh H."/>
            <person name="Kawai J."/>
            <person name="Kojima Y."/>
            <person name="Kondo S."/>
            <person name="Konno H."/>
            <person name="Kouda M."/>
            <person name="Koya S."/>
            <person name="Kurihara C."/>
            <person name="Matsuyama T."/>
            <person name="Miyazaki A."/>
            <person name="Murata M."/>
            <person name="Nakamura M."/>
            <person name="Nishi K."/>
            <person name="Nomura K."/>
            <person name="Numazaki R."/>
            <person name="Ohno M."/>
            <person name="Ohsato N."/>
            <person name="Okazaki Y."/>
            <person name="Saito R."/>
            <person name="Saitoh H."/>
            <person name="Sakai C."/>
            <person name="Sakai K."/>
            <person name="Sakazume N."/>
            <person name="Sano H."/>
            <person name="Sasaki D."/>
            <person name="Shibata K."/>
            <person name="Shinagawa A."/>
            <person name="Shiraki T."/>
            <person name="Sogabe Y."/>
            <person name="Tagami M."/>
            <person name="Tagawa A."/>
            <person name="Takahashi F."/>
            <person name="Takaku-Akahira S."/>
            <person name="Takeda Y."/>
            <person name="Tanaka T."/>
            <person name="Tomaru A."/>
            <person name="Toya T."/>
            <person name="Yasunishi A."/>
            <person name="Muramatsu M."/>
            <person name="Hayashizaki Y."/>
        </authorList>
    </citation>
    <scope>NUCLEOTIDE SEQUENCE</scope>
    <source>
        <strain evidence="13">C57BL/6J</strain>
        <tissue evidence="13">Thymus</tissue>
    </source>
</reference>
<evidence type="ECO:0000256" key="7">
    <source>
        <dbReference type="ARBA" id="ARBA00023157"/>
    </source>
</evidence>
<evidence type="ECO:0000256" key="2">
    <source>
        <dbReference type="ARBA" id="ARBA00022692"/>
    </source>
</evidence>
<evidence type="ECO:0000313" key="14">
    <source>
        <dbReference type="MGI" id="MGI:2443685"/>
    </source>
</evidence>
<feature type="domain" description="SRCR" evidence="11">
    <location>
        <begin position="137"/>
        <end position="233"/>
    </location>
</feature>
<reference evidence="13" key="1">
    <citation type="journal article" date="1999" name="Methods Enzymol.">
        <title>High-efficiency full-length cDNA cloning.</title>
        <authorList>
            <person name="Carninci P."/>
            <person name="Hayashizaki Y."/>
        </authorList>
    </citation>
    <scope>NUCLEOTIDE SEQUENCE</scope>
    <source>
        <strain evidence="13">C57BL/6J</strain>
        <tissue evidence="13">Thymus</tissue>
    </source>
</reference>
<keyword evidence="7 9" id="KW-1015">Disulfide bond</keyword>
<organism evidence="13">
    <name type="scientific">Mus musculus</name>
    <name type="common">Mouse</name>
    <dbReference type="NCBI Taxonomy" id="10090"/>
    <lineage>
        <taxon>Eukaryota</taxon>
        <taxon>Metazoa</taxon>
        <taxon>Chordata</taxon>
        <taxon>Craniata</taxon>
        <taxon>Vertebrata</taxon>
        <taxon>Euteleostomi</taxon>
        <taxon>Mammalia</taxon>
        <taxon>Eutheria</taxon>
        <taxon>Euarchontoglires</taxon>
        <taxon>Glires</taxon>
        <taxon>Rodentia</taxon>
        <taxon>Myomorpha</taxon>
        <taxon>Muroidea</taxon>
        <taxon>Muridae</taxon>
        <taxon>Murinae</taxon>
        <taxon>Mus</taxon>
        <taxon>Mus</taxon>
    </lineage>
</organism>
<feature type="domain" description="SRCR" evidence="11">
    <location>
        <begin position="238"/>
        <end position="336"/>
    </location>
</feature>
<dbReference type="RefSeq" id="NP_780742.1">
    <property type="nucleotide sequence ID" value="NM_175533.3"/>
</dbReference>
<keyword evidence="5" id="KW-1133">Transmembrane helix</keyword>
<sequence length="446" mass="47974">MAFSFLRLWPLLLLTCWTLVPDLALENFVSFLGGDNKCEGQVRLRNGGQWGLMCADGLGMQEASVICRELGCGSVKFMPRYVLTPEEMRQPWLYDAQCHGNESTFLECRLGSWGTISGCKCQCVAVITCSGGTTLQMGLVDGGSPCAGTAQATGASNFALRCDLHEKEAGVVCRQLECGTALQWSRAHDGTNGNQEQKYLTCQGTETNILQCLINVNVLEQCDLLTYTQVVCTGHVEARLLGGVHPCEGRLEVLRGLTWGTVCHDDLDLPMAHVVCRELGCGTAVSILGSSHFGYGSGPLWTEAFRCMGNESLLFHCLREPGHQCGHDQDAALICSGEKFRLVNGSSRCEGRVELLVQDAWQPLCAANWDLADATVLCHQLNCGYAVATPQGGHFGNVEGPIRTDVFHCVGTEPHLLSCPTSTLGAQACALGNSASALCSGECRQP</sequence>
<dbReference type="SMART" id="SM00202">
    <property type="entry name" value="SR"/>
    <property type="match status" value="4"/>
</dbReference>